<evidence type="ECO:0000256" key="2">
    <source>
        <dbReference type="ARBA" id="ARBA00022643"/>
    </source>
</evidence>
<accession>A0A098SAY8</accession>
<proteinExistence type="predicted"/>
<dbReference type="OrthoDB" id="9805976at2"/>
<dbReference type="EMBL" id="JPOS01000003">
    <property type="protein sequence ID" value="KGE89714.1"/>
    <property type="molecule type" value="Genomic_DNA"/>
</dbReference>
<dbReference type="STRING" id="1524460.IX84_01415"/>
<dbReference type="InterPro" id="IPR051796">
    <property type="entry name" value="ISF_SsuE-like"/>
</dbReference>
<dbReference type="InterPro" id="IPR005025">
    <property type="entry name" value="FMN_Rdtase-like_dom"/>
</dbReference>
<evidence type="ECO:0000313" key="5">
    <source>
        <dbReference type="Proteomes" id="UP000029736"/>
    </source>
</evidence>
<name>A0A098SAY8_9BACT</name>
<dbReference type="Gene3D" id="3.40.50.360">
    <property type="match status" value="1"/>
</dbReference>
<organism evidence="4 5">
    <name type="scientific">Phaeodactylibacter xiamenensis</name>
    <dbReference type="NCBI Taxonomy" id="1524460"/>
    <lineage>
        <taxon>Bacteria</taxon>
        <taxon>Pseudomonadati</taxon>
        <taxon>Bacteroidota</taxon>
        <taxon>Saprospiria</taxon>
        <taxon>Saprospirales</taxon>
        <taxon>Haliscomenobacteraceae</taxon>
        <taxon>Phaeodactylibacter</taxon>
    </lineage>
</organism>
<keyword evidence="1" id="KW-0285">Flavoprotein</keyword>
<evidence type="ECO:0000259" key="3">
    <source>
        <dbReference type="Pfam" id="PF03358"/>
    </source>
</evidence>
<evidence type="ECO:0000256" key="1">
    <source>
        <dbReference type="ARBA" id="ARBA00022630"/>
    </source>
</evidence>
<feature type="domain" description="NADPH-dependent FMN reductase-like" evidence="3">
    <location>
        <begin position="1"/>
        <end position="120"/>
    </location>
</feature>
<protein>
    <submittedName>
        <fullName evidence="4">FMN reductase</fullName>
    </submittedName>
</protein>
<dbReference type="PANTHER" id="PTHR43278">
    <property type="entry name" value="NAD(P)H-DEPENDENT FMN-CONTAINING OXIDOREDUCTASE YWQN-RELATED"/>
    <property type="match status" value="1"/>
</dbReference>
<dbReference type="Pfam" id="PF03358">
    <property type="entry name" value="FMN_red"/>
    <property type="match status" value="1"/>
</dbReference>
<comment type="caution">
    <text evidence="4">The sequence shown here is derived from an EMBL/GenBank/DDBJ whole genome shotgun (WGS) entry which is preliminary data.</text>
</comment>
<dbReference type="RefSeq" id="WP_044215902.1">
    <property type="nucleotide sequence ID" value="NZ_JBKAGJ010000005.1"/>
</dbReference>
<keyword evidence="5" id="KW-1185">Reference proteome</keyword>
<reference evidence="4 5" key="1">
    <citation type="journal article" date="2014" name="Int. J. Syst. Evol. Microbiol.">
        <title>Phaeodactylibacter xiamenensis gen. nov., sp. nov., a member of the family Saprospiraceae isolated from the marine alga Phaeodactylum tricornutum.</title>
        <authorList>
            <person name="Chen Z.Jr."/>
            <person name="Lei X."/>
            <person name="Lai Q."/>
            <person name="Li Y."/>
            <person name="Zhang B."/>
            <person name="Zhang J."/>
            <person name="Zhang H."/>
            <person name="Yang L."/>
            <person name="Zheng W."/>
            <person name="Tian Y."/>
            <person name="Yu Z."/>
            <person name="Xu H.Jr."/>
            <person name="Zheng T."/>
        </authorList>
    </citation>
    <scope>NUCLEOTIDE SEQUENCE [LARGE SCALE GENOMIC DNA]</scope>
    <source>
        <strain evidence="4 5">KD52</strain>
    </source>
</reference>
<dbReference type="InterPro" id="IPR029039">
    <property type="entry name" value="Flavoprotein-like_sf"/>
</dbReference>
<gene>
    <name evidence="4" type="ORF">IX84_01415</name>
</gene>
<dbReference type="GO" id="GO:0016491">
    <property type="term" value="F:oxidoreductase activity"/>
    <property type="evidence" value="ECO:0007669"/>
    <property type="project" value="InterPro"/>
</dbReference>
<sequence length="163" mass="18596">MRGVIIVGSARRDGDTARLVQMLAQLSGWPVIDLNDYNISHYDYEHANREDDYLELMRALIGQYELFLLATPVYWYAMSGVMKVFFDRLTDLLTIEQDLGRQLRGKAMAAIAVSIGNNLGEDFWLPFSKTAGYLGMEYRGHLHTLADELREEELNRFLNGLGS</sequence>
<dbReference type="AlphaFoldDB" id="A0A098SAY8"/>
<dbReference type="SUPFAM" id="SSF52218">
    <property type="entry name" value="Flavoproteins"/>
    <property type="match status" value="1"/>
</dbReference>
<dbReference type="PANTHER" id="PTHR43278:SF4">
    <property type="entry name" value="NAD(P)H-DEPENDENT FMN-CONTAINING OXIDOREDUCTASE YWQN-RELATED"/>
    <property type="match status" value="1"/>
</dbReference>
<dbReference type="Proteomes" id="UP000029736">
    <property type="component" value="Unassembled WGS sequence"/>
</dbReference>
<keyword evidence="2" id="KW-0288">FMN</keyword>
<evidence type="ECO:0000313" key="4">
    <source>
        <dbReference type="EMBL" id="KGE89714.1"/>
    </source>
</evidence>